<evidence type="ECO:0000313" key="4">
    <source>
        <dbReference type="EMBL" id="OJG12137.1"/>
    </source>
</evidence>
<evidence type="ECO:0000259" key="2">
    <source>
        <dbReference type="PROSITE" id="PS51192"/>
    </source>
</evidence>
<dbReference type="SMART" id="SM00490">
    <property type="entry name" value="HELICc"/>
    <property type="match status" value="1"/>
</dbReference>
<organism evidence="4 5">
    <name type="scientific">Enterococcus aquimarinus</name>
    <dbReference type="NCBI Taxonomy" id="328396"/>
    <lineage>
        <taxon>Bacteria</taxon>
        <taxon>Bacillati</taxon>
        <taxon>Bacillota</taxon>
        <taxon>Bacilli</taxon>
        <taxon>Lactobacillales</taxon>
        <taxon>Enterococcaceae</taxon>
        <taxon>Enterococcus</taxon>
    </lineage>
</organism>
<name>A0A1L8QXA8_9ENTE</name>
<proteinExistence type="predicted"/>
<accession>A0A1L8QXA8</accession>
<dbReference type="PROSITE" id="PS51194">
    <property type="entry name" value="HELICASE_CTER"/>
    <property type="match status" value="1"/>
</dbReference>
<dbReference type="AlphaFoldDB" id="A0A1L8QXA8"/>
<feature type="domain" description="Helicase C-terminal" evidence="3">
    <location>
        <begin position="741"/>
        <end position="897"/>
    </location>
</feature>
<dbReference type="Pfam" id="PF00271">
    <property type="entry name" value="Helicase_C"/>
    <property type="match status" value="1"/>
</dbReference>
<dbReference type="Gene3D" id="3.40.50.10810">
    <property type="entry name" value="Tandem AAA-ATPase domain"/>
    <property type="match status" value="1"/>
</dbReference>
<sequence length="931" mass="106984">MINRSHFPDKVAVNLELTKYHQFKKDARDYKNHFDNVKNDFLVTMKSLVNQLNQFDYDIPEAFGVTPEKQTNSYRVPYRAGIFNFFRVEENSELLENIQQAYWLHLNQEACKQLLEEVATFKYLEQRIPNRALGKIRSSFLSSSKKAVYIESVYNLIEINQKIRDEKLSERINETSFDVKVDTTSVNHWLENHFDEVQEIYQEILGVTVIAPEKLPNMQSLAKSLDQVVDLNHKLEPISKTYDLLVHDIQRLSSQIMKNDMDNQFNHFSIDDFVLAYPGLPGKVLTANFLNLKELSRYSGRFERIDGIGPKKSQLIQNAYDAFKIKVYENPVFKIDITNLSQDQKKLIQVIHTVTENQTIFNQLFEFKEGMKRIPLRYQNAEKNLELLWCYFESKNSENFSAIQHSIEVMSEKIPALTDEIRMAKIALGELHDNEIKEWFQSNAASFYALVEKFGGINQSQVTSDSGIAKEILEKINKQEINYSKLKASLRGWQTFAVKYTLVQKKVLIGDEMGLGKTIESIGVMADLYARGKTHFLVVCPASIIINWEREIEKHSDLPVYRLHGSSRNAETRTWIQNEGVGVTTFETLQRLPIADGFELSGLVDDEAHYVKNPSAKRSIVVHKWADKTPYVMYMTGTAIENNVDEMTALIKTLQPKISEDIQSKDYFVSPGKYREAIAPVYLRRKKEDVLSELPPLTQNEEWETFGPEERIAYEQAVEDGKFMRMRRCAWLGGSPEKSPKLERLIEICEGAKESGEKIIVFSFFRNVISQLSDFLGEQTLLPITGSVSSKQRQEILDDFEKAPAGTVLLSQIVAGGFGLNIQSASIIVFCEPQIKPSLETQAIARAHRMGQTRPVFVYRLLTEKSIDEQMMNMLNTKQNVFDNFAKHSYISDQSVQSVDISDTAMVKNIIQQERERLKLDLSKPIDTKIS</sequence>
<dbReference type="GO" id="GO:0005524">
    <property type="term" value="F:ATP binding"/>
    <property type="evidence" value="ECO:0007669"/>
    <property type="project" value="InterPro"/>
</dbReference>
<dbReference type="SMART" id="SM00487">
    <property type="entry name" value="DEXDc"/>
    <property type="match status" value="1"/>
</dbReference>
<dbReference type="RefSeq" id="WP_071873631.1">
    <property type="nucleotide sequence ID" value="NZ_JBHSHF010000002.1"/>
</dbReference>
<dbReference type="OrthoDB" id="9802848at2"/>
<evidence type="ECO:0000256" key="1">
    <source>
        <dbReference type="ARBA" id="ARBA00022801"/>
    </source>
</evidence>
<dbReference type="Gene3D" id="3.40.50.300">
    <property type="entry name" value="P-loop containing nucleotide triphosphate hydrolases"/>
    <property type="match status" value="1"/>
</dbReference>
<dbReference type="CDD" id="cd18793">
    <property type="entry name" value="SF2_C_SNF"/>
    <property type="match status" value="1"/>
</dbReference>
<dbReference type="Pfam" id="PF00176">
    <property type="entry name" value="SNF2-rel_dom"/>
    <property type="match status" value="1"/>
</dbReference>
<dbReference type="EMBL" id="JXKD01000001">
    <property type="protein sequence ID" value="OJG12137.1"/>
    <property type="molecule type" value="Genomic_DNA"/>
</dbReference>
<feature type="domain" description="Helicase ATP-binding" evidence="2">
    <location>
        <begin position="498"/>
        <end position="657"/>
    </location>
</feature>
<dbReference type="STRING" id="328396.RU93_GL000067"/>
<dbReference type="InterPro" id="IPR000330">
    <property type="entry name" value="SNF2_N"/>
</dbReference>
<evidence type="ECO:0000313" key="5">
    <source>
        <dbReference type="Proteomes" id="UP000182149"/>
    </source>
</evidence>
<keyword evidence="5" id="KW-1185">Reference proteome</keyword>
<dbReference type="PROSITE" id="PS51192">
    <property type="entry name" value="HELICASE_ATP_BIND_1"/>
    <property type="match status" value="1"/>
</dbReference>
<protein>
    <submittedName>
        <fullName evidence="4">Uncharacterized protein</fullName>
    </submittedName>
</protein>
<comment type="caution">
    <text evidence="4">The sequence shown here is derived from an EMBL/GenBank/DDBJ whole genome shotgun (WGS) entry which is preliminary data.</text>
</comment>
<dbReference type="InterPro" id="IPR038718">
    <property type="entry name" value="SNF2-like_sf"/>
</dbReference>
<dbReference type="InterPro" id="IPR001650">
    <property type="entry name" value="Helicase_C-like"/>
</dbReference>
<gene>
    <name evidence="4" type="ORF">RU93_GL000067</name>
</gene>
<dbReference type="InterPro" id="IPR049730">
    <property type="entry name" value="SNF2/RAD54-like_C"/>
</dbReference>
<dbReference type="CDD" id="cd17919">
    <property type="entry name" value="DEXHc_Snf"/>
    <property type="match status" value="1"/>
</dbReference>
<keyword evidence="1" id="KW-0378">Hydrolase</keyword>
<evidence type="ECO:0000259" key="3">
    <source>
        <dbReference type="PROSITE" id="PS51194"/>
    </source>
</evidence>
<reference evidence="4 5" key="1">
    <citation type="submission" date="2014-12" db="EMBL/GenBank/DDBJ databases">
        <title>Draft genome sequences of 29 type strains of Enterococci.</title>
        <authorList>
            <person name="Zhong Z."/>
            <person name="Sun Z."/>
            <person name="Liu W."/>
            <person name="Zhang W."/>
            <person name="Zhang H."/>
        </authorList>
    </citation>
    <scope>NUCLEOTIDE SEQUENCE [LARGE SCALE GENOMIC DNA]</scope>
    <source>
        <strain evidence="4 5">DSM 17690</strain>
    </source>
</reference>
<dbReference type="SUPFAM" id="SSF52540">
    <property type="entry name" value="P-loop containing nucleoside triphosphate hydrolases"/>
    <property type="match status" value="2"/>
</dbReference>
<dbReference type="PANTHER" id="PTHR10799">
    <property type="entry name" value="SNF2/RAD54 HELICASE FAMILY"/>
    <property type="match status" value="1"/>
</dbReference>
<dbReference type="InterPro" id="IPR027417">
    <property type="entry name" value="P-loop_NTPase"/>
</dbReference>
<dbReference type="Proteomes" id="UP000182149">
    <property type="component" value="Unassembled WGS sequence"/>
</dbReference>
<dbReference type="InterPro" id="IPR014001">
    <property type="entry name" value="Helicase_ATP-bd"/>
</dbReference>
<dbReference type="GO" id="GO:0016787">
    <property type="term" value="F:hydrolase activity"/>
    <property type="evidence" value="ECO:0007669"/>
    <property type="project" value="UniProtKB-KW"/>
</dbReference>